<dbReference type="Proteomes" id="UP001295684">
    <property type="component" value="Unassembled WGS sequence"/>
</dbReference>
<comment type="caution">
    <text evidence="2">The sequence shown here is derived from an EMBL/GenBank/DDBJ whole genome shotgun (WGS) entry which is preliminary data.</text>
</comment>
<gene>
    <name evidence="2" type="ORF">ECRASSUSDP1_LOCUS7881</name>
</gene>
<reference evidence="2" key="1">
    <citation type="submission" date="2023-07" db="EMBL/GenBank/DDBJ databases">
        <authorList>
            <consortium name="AG Swart"/>
            <person name="Singh M."/>
            <person name="Singh A."/>
            <person name="Seah K."/>
            <person name="Emmerich C."/>
        </authorList>
    </citation>
    <scope>NUCLEOTIDE SEQUENCE</scope>
    <source>
        <strain evidence="2">DP1</strain>
    </source>
</reference>
<sequence length="282" mass="33206">MKKPGFLIKIFKGECFNVSNLEDYPNFFRNSKNQRRDRINRSQSHASTQLSDQILYKMNHDLNQEGCRIKKIKKIPQKLYKPLKQQSYTLQNNNDASRNYHLSAYNPQLDIKTKGHLKVLSQKLEPITKSHTNTFKPNLRSQSSISIQRSTNSSRSKILEQRSDQKELGKCTAQSKFLKKFDRSMNKYYRRMKLTKGENSAEWQSPFITYKTGQKRLKSETRNISVFQKRIKDRIKESNQKLFNLSSIESPNPKFFNKKIEQASSGIYMNRVLEYVRSQGSR</sequence>
<protein>
    <submittedName>
        <fullName evidence="2">Uncharacterized protein</fullName>
    </submittedName>
</protein>
<dbReference type="EMBL" id="CAMPGE010007696">
    <property type="protein sequence ID" value="CAI2366608.1"/>
    <property type="molecule type" value="Genomic_DNA"/>
</dbReference>
<feature type="compositionally biased region" description="Low complexity" evidence="1">
    <location>
        <begin position="140"/>
        <end position="156"/>
    </location>
</feature>
<dbReference type="AlphaFoldDB" id="A0AAD1UCF9"/>
<evidence type="ECO:0000313" key="2">
    <source>
        <dbReference type="EMBL" id="CAI2366608.1"/>
    </source>
</evidence>
<feature type="region of interest" description="Disordered" evidence="1">
    <location>
        <begin position="128"/>
        <end position="165"/>
    </location>
</feature>
<proteinExistence type="predicted"/>
<evidence type="ECO:0000256" key="1">
    <source>
        <dbReference type="SAM" id="MobiDB-lite"/>
    </source>
</evidence>
<evidence type="ECO:0000313" key="3">
    <source>
        <dbReference type="Proteomes" id="UP001295684"/>
    </source>
</evidence>
<organism evidence="2 3">
    <name type="scientific">Euplotes crassus</name>
    <dbReference type="NCBI Taxonomy" id="5936"/>
    <lineage>
        <taxon>Eukaryota</taxon>
        <taxon>Sar</taxon>
        <taxon>Alveolata</taxon>
        <taxon>Ciliophora</taxon>
        <taxon>Intramacronucleata</taxon>
        <taxon>Spirotrichea</taxon>
        <taxon>Hypotrichia</taxon>
        <taxon>Euplotida</taxon>
        <taxon>Euplotidae</taxon>
        <taxon>Moneuplotes</taxon>
    </lineage>
</organism>
<name>A0AAD1UCF9_EUPCR</name>
<accession>A0AAD1UCF9</accession>
<keyword evidence="3" id="KW-1185">Reference proteome</keyword>